<dbReference type="PANTHER" id="PTHR38791:SF5">
    <property type="entry name" value="TRANSCRIPTION FACTOR DBAG-RELATED"/>
    <property type="match status" value="1"/>
</dbReference>
<dbReference type="AlphaFoldDB" id="A0A7T6XIZ7"/>
<dbReference type="Pfam" id="PF11951">
    <property type="entry name" value="Fungal_trans_2"/>
    <property type="match status" value="1"/>
</dbReference>
<evidence type="ECO:0000313" key="1">
    <source>
        <dbReference type="EMBL" id="QQK42038.1"/>
    </source>
</evidence>
<evidence type="ECO:0000313" key="2">
    <source>
        <dbReference type="Proteomes" id="UP000595662"/>
    </source>
</evidence>
<protein>
    <submittedName>
        <fullName evidence="1">Fungal transcriptional regulatory protein, N-terminal</fullName>
    </submittedName>
</protein>
<dbReference type="InterPro" id="IPR053175">
    <property type="entry name" value="DHMBA_Reg_Transcription_Factor"/>
</dbReference>
<gene>
    <name evidence="1" type="ORF">Pdw03_4892</name>
</gene>
<reference evidence="1 2" key="1">
    <citation type="submission" date="2020-08" db="EMBL/GenBank/DDBJ databases">
        <title>The completed genome sequence of the pathogenic ascomycete fungus Penicillium digitatum.</title>
        <authorList>
            <person name="Wang M."/>
        </authorList>
    </citation>
    <scope>NUCLEOTIDE SEQUENCE [LARGE SCALE GENOMIC DNA]</scope>
    <source>
        <strain evidence="1 2">PdW03</strain>
    </source>
</reference>
<sequence length="465" mass="52673">MFRDESKSVIRKAVAALTHKNKQAERSRRTAIPEGNTLRSRLSFPVEQDFDFNSDPQHVYLMRQLRNYPLEVQPSHELEATKYEAVCYLLRSNAIPSSFWTKSYEGMCGCYCHGYALATDIEEAKTIQTLSAVALLAVYEIITSRAPENIDGWTNHINGATALLDLRGTDQLKTNAGLHFFLYLQYRIIISCLQRDERVPESLLHCTEIAMFLDPAQAHGNRLVMIIGKLSNLRADIRINEYKNEREILTTALAIEANLIAWLAALPPELIYTTHISSPFDFAIQKQFRGISPYDDHYHVYPSLWVCSLWNQYRSARILVGEIILTHVRKLSDSSSSALLSEEFHVQCRTLRLTTRRLAVEICRSVPFHFNVHLVDKESNIPPPESYIGGLVLLWHLFVAGIVESPQHRLRRWVVKCLEMIGNSIGIDLALAVADIVAADPGILLSVTEADTPEVFSAPDLAREM</sequence>
<proteinExistence type="predicted"/>
<dbReference type="VEuPathDB" id="FungiDB:PDIP_65400"/>
<dbReference type="PANTHER" id="PTHR38791">
    <property type="entry name" value="ZN(II)2CYS6 TRANSCRIPTION FACTOR (EUROFUNG)-RELATED-RELATED"/>
    <property type="match status" value="1"/>
</dbReference>
<name>A0A7T6XIZ7_PENDI</name>
<dbReference type="InterPro" id="IPR021858">
    <property type="entry name" value="Fun_TF"/>
</dbReference>
<dbReference type="Proteomes" id="UP000595662">
    <property type="component" value="Chromosome 1"/>
</dbReference>
<dbReference type="GeneID" id="26234856"/>
<dbReference type="EMBL" id="CP060774">
    <property type="protein sequence ID" value="QQK42038.1"/>
    <property type="molecule type" value="Genomic_DNA"/>
</dbReference>
<organism evidence="1 2">
    <name type="scientific">Penicillium digitatum</name>
    <name type="common">Green mold</name>
    <dbReference type="NCBI Taxonomy" id="36651"/>
    <lineage>
        <taxon>Eukaryota</taxon>
        <taxon>Fungi</taxon>
        <taxon>Dikarya</taxon>
        <taxon>Ascomycota</taxon>
        <taxon>Pezizomycotina</taxon>
        <taxon>Eurotiomycetes</taxon>
        <taxon>Eurotiomycetidae</taxon>
        <taxon>Eurotiales</taxon>
        <taxon>Aspergillaceae</taxon>
        <taxon>Penicillium</taxon>
    </lineage>
</organism>
<dbReference type="RefSeq" id="XP_065956257.1">
    <property type="nucleotide sequence ID" value="XM_066100857.1"/>
</dbReference>
<accession>A0A7T6XIZ7</accession>